<organism evidence="8 9">
    <name type="scientific">Hypothenemus hampei</name>
    <name type="common">Coffee berry borer</name>
    <dbReference type="NCBI Taxonomy" id="57062"/>
    <lineage>
        <taxon>Eukaryota</taxon>
        <taxon>Metazoa</taxon>
        <taxon>Ecdysozoa</taxon>
        <taxon>Arthropoda</taxon>
        <taxon>Hexapoda</taxon>
        <taxon>Insecta</taxon>
        <taxon>Pterygota</taxon>
        <taxon>Neoptera</taxon>
        <taxon>Endopterygota</taxon>
        <taxon>Coleoptera</taxon>
        <taxon>Polyphaga</taxon>
        <taxon>Cucujiformia</taxon>
        <taxon>Curculionidae</taxon>
        <taxon>Scolytinae</taxon>
        <taxon>Hypothenemus</taxon>
    </lineage>
</organism>
<evidence type="ECO:0000256" key="4">
    <source>
        <dbReference type="ARBA" id="ARBA00022825"/>
    </source>
</evidence>
<evidence type="ECO:0000256" key="5">
    <source>
        <dbReference type="ARBA" id="ARBA00023157"/>
    </source>
</evidence>
<keyword evidence="9" id="KW-1185">Reference proteome</keyword>
<dbReference type="AlphaFoldDB" id="A0ABD1ENG4"/>
<dbReference type="InterPro" id="IPR043504">
    <property type="entry name" value="Peptidase_S1_PA_chymotrypsin"/>
</dbReference>
<dbReference type="SUPFAM" id="SSF50494">
    <property type="entry name" value="Trypsin-like serine proteases"/>
    <property type="match status" value="1"/>
</dbReference>
<reference evidence="8 9" key="1">
    <citation type="submission" date="2024-05" db="EMBL/GenBank/DDBJ databases">
        <title>Genetic variation in Jamaican populations of the coffee berry borer (Hypothenemus hampei).</title>
        <authorList>
            <person name="Errbii M."/>
            <person name="Myrie A."/>
        </authorList>
    </citation>
    <scope>NUCLEOTIDE SEQUENCE [LARGE SCALE GENOMIC DNA]</scope>
    <source>
        <strain evidence="8">JA-Hopewell-2020-01-JO</strain>
        <tissue evidence="8">Whole body</tissue>
    </source>
</reference>
<evidence type="ECO:0000313" key="9">
    <source>
        <dbReference type="Proteomes" id="UP001566132"/>
    </source>
</evidence>
<dbReference type="Gene3D" id="2.40.10.10">
    <property type="entry name" value="Trypsin-like serine proteases"/>
    <property type="match status" value="1"/>
</dbReference>
<dbReference type="SMART" id="SM00020">
    <property type="entry name" value="Tryp_SPc"/>
    <property type="match status" value="1"/>
</dbReference>
<dbReference type="InterPro" id="IPR001314">
    <property type="entry name" value="Peptidase_S1A"/>
</dbReference>
<dbReference type="Pfam" id="PF00089">
    <property type="entry name" value="Trypsin"/>
    <property type="match status" value="1"/>
</dbReference>
<comment type="caution">
    <text evidence="8">The sequence shown here is derived from an EMBL/GenBank/DDBJ whole genome shotgun (WGS) entry which is preliminary data.</text>
</comment>
<evidence type="ECO:0000256" key="2">
    <source>
        <dbReference type="ARBA" id="ARBA00022670"/>
    </source>
</evidence>
<dbReference type="Proteomes" id="UP001566132">
    <property type="component" value="Unassembled WGS sequence"/>
</dbReference>
<dbReference type="PRINTS" id="PR00722">
    <property type="entry name" value="CHYMOTRYPSIN"/>
</dbReference>
<dbReference type="InterPro" id="IPR001254">
    <property type="entry name" value="Trypsin_dom"/>
</dbReference>
<dbReference type="EMBL" id="JBDJPC010000006">
    <property type="protein sequence ID" value="KAL1498040.1"/>
    <property type="molecule type" value="Genomic_DNA"/>
</dbReference>
<dbReference type="InterPro" id="IPR033116">
    <property type="entry name" value="TRYPSIN_SER"/>
</dbReference>
<evidence type="ECO:0000256" key="3">
    <source>
        <dbReference type="ARBA" id="ARBA00022801"/>
    </source>
</evidence>
<dbReference type="PANTHER" id="PTHR24276:SF91">
    <property type="entry name" value="AT26814P-RELATED"/>
    <property type="match status" value="1"/>
</dbReference>
<dbReference type="PROSITE" id="PS00134">
    <property type="entry name" value="TRYPSIN_HIS"/>
    <property type="match status" value="1"/>
</dbReference>
<accession>A0ABD1ENG4</accession>
<keyword evidence="2 6" id="KW-0645">Protease</keyword>
<dbReference type="FunFam" id="2.40.10.10:FF:000068">
    <property type="entry name" value="transmembrane protease serine 2"/>
    <property type="match status" value="1"/>
</dbReference>
<dbReference type="GO" id="GO:0006508">
    <property type="term" value="P:proteolysis"/>
    <property type="evidence" value="ECO:0007669"/>
    <property type="project" value="UniProtKB-KW"/>
</dbReference>
<dbReference type="InterPro" id="IPR018114">
    <property type="entry name" value="TRYPSIN_HIS"/>
</dbReference>
<feature type="domain" description="Peptidase S1" evidence="7">
    <location>
        <begin position="18"/>
        <end position="246"/>
    </location>
</feature>
<dbReference type="PANTHER" id="PTHR24276">
    <property type="entry name" value="POLYSERASE-RELATED"/>
    <property type="match status" value="1"/>
</dbReference>
<protein>
    <recommendedName>
        <fullName evidence="7">Peptidase S1 domain-containing protein</fullName>
    </recommendedName>
</protein>
<name>A0ABD1ENG4_HYPHA</name>
<keyword evidence="4 6" id="KW-0720">Serine protease</keyword>
<evidence type="ECO:0000256" key="6">
    <source>
        <dbReference type="RuleBase" id="RU363034"/>
    </source>
</evidence>
<dbReference type="PROSITE" id="PS00135">
    <property type="entry name" value="TRYPSIN_SER"/>
    <property type="match status" value="1"/>
</dbReference>
<keyword evidence="3 6" id="KW-0378">Hydrolase</keyword>
<evidence type="ECO:0000256" key="1">
    <source>
        <dbReference type="ARBA" id="ARBA00007664"/>
    </source>
</evidence>
<proteinExistence type="inferred from homology"/>
<evidence type="ECO:0000313" key="8">
    <source>
        <dbReference type="EMBL" id="KAL1498040.1"/>
    </source>
</evidence>
<evidence type="ECO:0000259" key="7">
    <source>
        <dbReference type="PROSITE" id="PS50240"/>
    </source>
</evidence>
<gene>
    <name evidence="8" type="ORF">ABEB36_008900</name>
</gene>
<dbReference type="InterPro" id="IPR050430">
    <property type="entry name" value="Peptidase_S1"/>
</dbReference>
<comment type="similarity">
    <text evidence="1">Belongs to the peptidase S1 family.</text>
</comment>
<dbReference type="InterPro" id="IPR009003">
    <property type="entry name" value="Peptidase_S1_PA"/>
</dbReference>
<dbReference type="CDD" id="cd00190">
    <property type="entry name" value="Tryp_SPc"/>
    <property type="match status" value="1"/>
</dbReference>
<dbReference type="GO" id="GO:0008236">
    <property type="term" value="F:serine-type peptidase activity"/>
    <property type="evidence" value="ECO:0007669"/>
    <property type="project" value="UniProtKB-KW"/>
</dbReference>
<sequence length="252" mass="27932">MVKSNLSLPPSERKSAEILNGQVVDIADYPYQVAILNTKMNKIICGGVIVKPRVVLTAAHCTETRTQGPRKNIAVLVGANYLFDNEGHVHKIEKIVKHPDFSYFTLQSDMSVLLLKDPIKISEKARPIEISTEEPSGGVEASVSGWGRTETGLQSTHLRAVKVEIEDHHKCQSYFPGIFHPVINKNMVCLKPHHKSTYYGDSGGPLTVDGKLVGLVSFGRPVKPNKKTTVFTRVGGFMDFLDEAIPEEYQDY</sequence>
<dbReference type="PROSITE" id="PS50240">
    <property type="entry name" value="TRYPSIN_DOM"/>
    <property type="match status" value="1"/>
</dbReference>
<keyword evidence="5" id="KW-1015">Disulfide bond</keyword>